<organism evidence="3 4">
    <name type="scientific">Arenivirga flava</name>
    <dbReference type="NCBI Taxonomy" id="1930060"/>
    <lineage>
        <taxon>Bacteria</taxon>
        <taxon>Bacillati</taxon>
        <taxon>Actinomycetota</taxon>
        <taxon>Actinomycetes</taxon>
        <taxon>Micrococcales</taxon>
        <taxon>Microbacteriaceae</taxon>
        <taxon>Arenivirga</taxon>
    </lineage>
</organism>
<dbReference type="SUPFAM" id="SSF51658">
    <property type="entry name" value="Xylose isomerase-like"/>
    <property type="match status" value="1"/>
</dbReference>
<evidence type="ECO:0000256" key="1">
    <source>
        <dbReference type="ARBA" id="ARBA00023277"/>
    </source>
</evidence>
<dbReference type="GO" id="GO:0016853">
    <property type="term" value="F:isomerase activity"/>
    <property type="evidence" value="ECO:0007669"/>
    <property type="project" value="UniProtKB-KW"/>
</dbReference>
<dbReference type="InterPro" id="IPR013022">
    <property type="entry name" value="Xyl_isomerase-like_TIM-brl"/>
</dbReference>
<name>A0AA37UEX4_9MICO</name>
<dbReference type="AlphaFoldDB" id="A0AA37UEX4"/>
<evidence type="ECO:0000313" key="3">
    <source>
        <dbReference type="EMBL" id="GMA28959.1"/>
    </source>
</evidence>
<comment type="caution">
    <text evidence="3">The sequence shown here is derived from an EMBL/GenBank/DDBJ whole genome shotgun (WGS) entry which is preliminary data.</text>
</comment>
<keyword evidence="1" id="KW-0119">Carbohydrate metabolism</keyword>
<sequence>MSADLVSLQLYTVRGELDRDAVGTFAAIAGFGYRKVELYDFVRRFEAYRDGLAANGLVAPTAHSRLLDRDLDEIFDAAAALGVATVYDPFIDESRWTTRDGIASVAADLNAIAAAAADRGLAIGYHNHAFEFANRFGGVSAFELLAEHLDEAVQLQVDTYWAVVGGESDVPALLRRVGGRVTALHIKDGPLTEDDDDQVALGEGAMQFGPILDAAPEALRVVELDGHRGDVLEAVRASHDHLRTAMVAG</sequence>
<evidence type="ECO:0000313" key="4">
    <source>
        <dbReference type="Proteomes" id="UP001157160"/>
    </source>
</evidence>
<keyword evidence="4" id="KW-1185">Reference proteome</keyword>
<proteinExistence type="predicted"/>
<accession>A0AA37UEX4</accession>
<keyword evidence="3" id="KW-0413">Isomerase</keyword>
<dbReference type="Proteomes" id="UP001157160">
    <property type="component" value="Unassembled WGS sequence"/>
</dbReference>
<gene>
    <name evidence="3" type="ORF">GCM10025874_22120</name>
</gene>
<reference evidence="3 4" key="1">
    <citation type="journal article" date="2014" name="Int. J. Syst. Evol. Microbiol.">
        <title>Complete genome sequence of Corynebacterium casei LMG S-19264T (=DSM 44701T), isolated from a smear-ripened cheese.</title>
        <authorList>
            <consortium name="US DOE Joint Genome Institute (JGI-PGF)"/>
            <person name="Walter F."/>
            <person name="Albersmeier A."/>
            <person name="Kalinowski J."/>
            <person name="Ruckert C."/>
        </authorList>
    </citation>
    <scope>NUCLEOTIDE SEQUENCE [LARGE SCALE GENOMIC DNA]</scope>
    <source>
        <strain evidence="3 4">NBRC 112289</strain>
    </source>
</reference>
<dbReference type="Pfam" id="PF01261">
    <property type="entry name" value="AP_endonuc_2"/>
    <property type="match status" value="1"/>
</dbReference>
<dbReference type="PANTHER" id="PTHR12110:SF41">
    <property type="entry name" value="INOSOSE DEHYDRATASE"/>
    <property type="match status" value="1"/>
</dbReference>
<dbReference type="Gene3D" id="3.20.20.150">
    <property type="entry name" value="Divalent-metal-dependent TIM barrel enzymes"/>
    <property type="match status" value="1"/>
</dbReference>
<dbReference type="InterPro" id="IPR050312">
    <property type="entry name" value="IolE/XylAMocC-like"/>
</dbReference>
<protein>
    <submittedName>
        <fullName evidence="3">Xylose isomerase</fullName>
    </submittedName>
</protein>
<dbReference type="InterPro" id="IPR036237">
    <property type="entry name" value="Xyl_isomerase-like_sf"/>
</dbReference>
<dbReference type="EMBL" id="BSUL01000001">
    <property type="protein sequence ID" value="GMA28959.1"/>
    <property type="molecule type" value="Genomic_DNA"/>
</dbReference>
<evidence type="ECO:0000259" key="2">
    <source>
        <dbReference type="Pfam" id="PF01261"/>
    </source>
</evidence>
<dbReference type="RefSeq" id="WP_284232618.1">
    <property type="nucleotide sequence ID" value="NZ_BSUL01000001.1"/>
</dbReference>
<feature type="domain" description="Xylose isomerase-like TIM barrel" evidence="2">
    <location>
        <begin position="69"/>
        <end position="214"/>
    </location>
</feature>
<dbReference type="PANTHER" id="PTHR12110">
    <property type="entry name" value="HYDROXYPYRUVATE ISOMERASE"/>
    <property type="match status" value="1"/>
</dbReference>